<keyword evidence="5" id="KW-1185">Reference proteome</keyword>
<sequence length="262" mass="26359">MSDPDRGAYTPPTDAPLAFDARQPVRGGGPAPVMLILSALVLIALVVAIIMFYRSGVREAGQPPRTVGEPVGQMKGAPPAEDQPDDPAQGLQIYQSEEGETAPAAPNFTAPPEQPQARPAPVTVQPPPRAAPSAGGPIAAAPIAPVTPALKGAVQPPPAPKTSAPKTIDQALAQAPATKPAPAPASGGAAVQIGAFSSQAIADREWSAAAALAGGGKGKRVEAVDRNGSTLYRTQVTGFASKADASAFCSKLKAAGKSCFVK</sequence>
<accession>A0ABV2EDB9</accession>
<reference evidence="4 5" key="1">
    <citation type="submission" date="2024-06" db="EMBL/GenBank/DDBJ databases">
        <title>Genomic Encyclopedia of Type Strains, Phase IV (KMG-IV): sequencing the most valuable type-strain genomes for metagenomic binning, comparative biology and taxonomic classification.</title>
        <authorList>
            <person name="Goeker M."/>
        </authorList>
    </citation>
    <scope>NUCLEOTIDE SEQUENCE [LARGE SCALE GENOMIC DNA]</scope>
    <source>
        <strain evidence="4 5">DSM 17809</strain>
    </source>
</reference>
<evidence type="ECO:0000259" key="3">
    <source>
        <dbReference type="PROSITE" id="PS51724"/>
    </source>
</evidence>
<feature type="compositionally biased region" description="Low complexity" evidence="1">
    <location>
        <begin position="101"/>
        <end position="121"/>
    </location>
</feature>
<dbReference type="RefSeq" id="WP_354296961.1">
    <property type="nucleotide sequence ID" value="NZ_JBEPLU010000001.1"/>
</dbReference>
<feature type="domain" description="SPOR" evidence="3">
    <location>
        <begin position="183"/>
        <end position="262"/>
    </location>
</feature>
<proteinExistence type="predicted"/>
<feature type="region of interest" description="Disordered" evidence="1">
    <location>
        <begin position="1"/>
        <end position="21"/>
    </location>
</feature>
<dbReference type="InterPro" id="IPR036680">
    <property type="entry name" value="SPOR-like_sf"/>
</dbReference>
<keyword evidence="2" id="KW-0812">Transmembrane</keyword>
<dbReference type="Proteomes" id="UP001549110">
    <property type="component" value="Unassembled WGS sequence"/>
</dbReference>
<dbReference type="Gene3D" id="3.30.70.1070">
    <property type="entry name" value="Sporulation related repeat"/>
    <property type="match status" value="1"/>
</dbReference>
<gene>
    <name evidence="4" type="ORF">ABID41_000120</name>
</gene>
<evidence type="ECO:0000256" key="2">
    <source>
        <dbReference type="SAM" id="Phobius"/>
    </source>
</evidence>
<feature type="transmembrane region" description="Helical" evidence="2">
    <location>
        <begin position="33"/>
        <end position="53"/>
    </location>
</feature>
<dbReference type="PROSITE" id="PS51724">
    <property type="entry name" value="SPOR"/>
    <property type="match status" value="1"/>
</dbReference>
<feature type="compositionally biased region" description="Low complexity" evidence="1">
    <location>
        <begin position="131"/>
        <end position="140"/>
    </location>
</feature>
<comment type="caution">
    <text evidence="4">The sequence shown here is derived from an EMBL/GenBank/DDBJ whole genome shotgun (WGS) entry which is preliminary data.</text>
</comment>
<protein>
    <submittedName>
        <fullName evidence="4">Cell division protein FtsN</fullName>
    </submittedName>
</protein>
<dbReference type="InterPro" id="IPR007730">
    <property type="entry name" value="SPOR-like_dom"/>
</dbReference>
<organism evidence="4 5">
    <name type="scientific">Phenylobacterium koreense</name>
    <dbReference type="NCBI Taxonomy" id="266125"/>
    <lineage>
        <taxon>Bacteria</taxon>
        <taxon>Pseudomonadati</taxon>
        <taxon>Pseudomonadota</taxon>
        <taxon>Alphaproteobacteria</taxon>
        <taxon>Caulobacterales</taxon>
        <taxon>Caulobacteraceae</taxon>
        <taxon>Phenylobacterium</taxon>
    </lineage>
</organism>
<dbReference type="SUPFAM" id="SSF110997">
    <property type="entry name" value="Sporulation related repeat"/>
    <property type="match status" value="1"/>
</dbReference>
<dbReference type="EMBL" id="JBEPLU010000001">
    <property type="protein sequence ID" value="MET3525025.1"/>
    <property type="molecule type" value="Genomic_DNA"/>
</dbReference>
<dbReference type="Pfam" id="PF05036">
    <property type="entry name" value="SPOR"/>
    <property type="match status" value="1"/>
</dbReference>
<keyword evidence="4" id="KW-0131">Cell cycle</keyword>
<evidence type="ECO:0000256" key="1">
    <source>
        <dbReference type="SAM" id="MobiDB-lite"/>
    </source>
</evidence>
<feature type="region of interest" description="Disordered" evidence="1">
    <location>
        <begin position="60"/>
        <end position="140"/>
    </location>
</feature>
<keyword evidence="2" id="KW-1133">Transmembrane helix</keyword>
<keyword evidence="4" id="KW-0132">Cell division</keyword>
<name>A0ABV2EDB9_9CAUL</name>
<evidence type="ECO:0000313" key="4">
    <source>
        <dbReference type="EMBL" id="MET3525025.1"/>
    </source>
</evidence>
<evidence type="ECO:0000313" key="5">
    <source>
        <dbReference type="Proteomes" id="UP001549110"/>
    </source>
</evidence>
<dbReference type="GO" id="GO:0051301">
    <property type="term" value="P:cell division"/>
    <property type="evidence" value="ECO:0007669"/>
    <property type="project" value="UniProtKB-KW"/>
</dbReference>
<keyword evidence="2" id="KW-0472">Membrane</keyword>